<dbReference type="InterPro" id="IPR015797">
    <property type="entry name" value="NUDIX_hydrolase-like_dom_sf"/>
</dbReference>
<accession>A0ABW3RZM0</accession>
<evidence type="ECO:0000259" key="3">
    <source>
        <dbReference type="PROSITE" id="PS51462"/>
    </source>
</evidence>
<dbReference type="EMBL" id="JBHTLM010000012">
    <property type="protein sequence ID" value="MFD1177818.1"/>
    <property type="molecule type" value="Genomic_DNA"/>
</dbReference>
<dbReference type="Pfam" id="PF00293">
    <property type="entry name" value="NUDIX"/>
    <property type="match status" value="1"/>
</dbReference>
<keyword evidence="5" id="KW-1185">Reference proteome</keyword>
<dbReference type="PANTHER" id="PTHR43046:SF14">
    <property type="entry name" value="MUTT_NUDIX FAMILY PROTEIN"/>
    <property type="match status" value="1"/>
</dbReference>
<dbReference type="PROSITE" id="PS00893">
    <property type="entry name" value="NUDIX_BOX"/>
    <property type="match status" value="1"/>
</dbReference>
<dbReference type="PROSITE" id="PS51462">
    <property type="entry name" value="NUDIX"/>
    <property type="match status" value="1"/>
</dbReference>
<evidence type="ECO:0000256" key="1">
    <source>
        <dbReference type="ARBA" id="ARBA00001946"/>
    </source>
</evidence>
<evidence type="ECO:0000256" key="2">
    <source>
        <dbReference type="ARBA" id="ARBA00022801"/>
    </source>
</evidence>
<name>A0ABW3RZM0_9BACL</name>
<dbReference type="Gene3D" id="3.90.79.10">
    <property type="entry name" value="Nucleoside Triphosphate Pyrophosphohydrolase"/>
    <property type="match status" value="1"/>
</dbReference>
<evidence type="ECO:0000313" key="5">
    <source>
        <dbReference type="Proteomes" id="UP001597262"/>
    </source>
</evidence>
<dbReference type="RefSeq" id="WP_379320398.1">
    <property type="nucleotide sequence ID" value="NZ_JBHTLM010000012.1"/>
</dbReference>
<dbReference type="InterPro" id="IPR020084">
    <property type="entry name" value="NUDIX_hydrolase_CS"/>
</dbReference>
<dbReference type="InterPro" id="IPR000086">
    <property type="entry name" value="NUDIX_hydrolase_dom"/>
</dbReference>
<dbReference type="SUPFAM" id="SSF55811">
    <property type="entry name" value="Nudix"/>
    <property type="match status" value="1"/>
</dbReference>
<evidence type="ECO:0000313" key="4">
    <source>
        <dbReference type="EMBL" id="MFD1177818.1"/>
    </source>
</evidence>
<dbReference type="CDD" id="cd04688">
    <property type="entry name" value="NUDIX_Hydrolase"/>
    <property type="match status" value="1"/>
</dbReference>
<gene>
    <name evidence="4" type="ORF">ACFQ3W_16130</name>
</gene>
<organism evidence="4 5">
    <name type="scientific">Paenibacillus puldeungensis</name>
    <dbReference type="NCBI Taxonomy" id="696536"/>
    <lineage>
        <taxon>Bacteria</taxon>
        <taxon>Bacillati</taxon>
        <taxon>Bacillota</taxon>
        <taxon>Bacilli</taxon>
        <taxon>Bacillales</taxon>
        <taxon>Paenibacillaceae</taxon>
        <taxon>Paenibacillus</taxon>
    </lineage>
</organism>
<dbReference type="GO" id="GO:0016787">
    <property type="term" value="F:hydrolase activity"/>
    <property type="evidence" value="ECO:0007669"/>
    <property type="project" value="UniProtKB-KW"/>
</dbReference>
<comment type="cofactor">
    <cofactor evidence="1">
        <name>Mg(2+)</name>
        <dbReference type="ChEBI" id="CHEBI:18420"/>
    </cofactor>
</comment>
<protein>
    <submittedName>
        <fullName evidence="4">NUDIX hydrolase</fullName>
    </submittedName>
</protein>
<dbReference type="PANTHER" id="PTHR43046">
    <property type="entry name" value="GDP-MANNOSE MANNOSYL HYDROLASE"/>
    <property type="match status" value="1"/>
</dbReference>
<sequence length="158" mass="19030">MISFTQDRDKFNFRVVGIVIHNDRILLHTTLKDDFWTLPGGRVEFQESTDKTLVREIKEELDIDIKIDRLIFINEDFFEYDDLNYHEIGFYYLFSFPEGHEIVGMNGEFNGIEDGGRLIFKWFHIQELQNIEVYPERLKEDLKDLSQTNIIKHYIEYQ</sequence>
<dbReference type="Proteomes" id="UP001597262">
    <property type="component" value="Unassembled WGS sequence"/>
</dbReference>
<proteinExistence type="predicted"/>
<reference evidence="5" key="1">
    <citation type="journal article" date="2019" name="Int. J. Syst. Evol. Microbiol.">
        <title>The Global Catalogue of Microorganisms (GCM) 10K type strain sequencing project: providing services to taxonomists for standard genome sequencing and annotation.</title>
        <authorList>
            <consortium name="The Broad Institute Genomics Platform"/>
            <consortium name="The Broad Institute Genome Sequencing Center for Infectious Disease"/>
            <person name="Wu L."/>
            <person name="Ma J."/>
        </authorList>
    </citation>
    <scope>NUCLEOTIDE SEQUENCE [LARGE SCALE GENOMIC DNA]</scope>
    <source>
        <strain evidence="5">CCUG 59189</strain>
    </source>
</reference>
<keyword evidence="2 4" id="KW-0378">Hydrolase</keyword>
<feature type="domain" description="Nudix hydrolase" evidence="3">
    <location>
        <begin position="11"/>
        <end position="146"/>
    </location>
</feature>
<comment type="caution">
    <text evidence="4">The sequence shown here is derived from an EMBL/GenBank/DDBJ whole genome shotgun (WGS) entry which is preliminary data.</text>
</comment>